<dbReference type="EMBL" id="BJYG01000001">
    <property type="protein sequence ID" value="GEN61782.1"/>
    <property type="molecule type" value="Genomic_DNA"/>
</dbReference>
<proteinExistence type="predicted"/>
<sequence length="68" mass="7904">MSGNTAVHEMLTVRETLTKFDISRTRLYRLISDGRVFIEKAGRRTLLRATDVRKHLDADKLDYAMPPR</sequence>
<evidence type="ECO:0000259" key="1">
    <source>
        <dbReference type="Pfam" id="PF12728"/>
    </source>
</evidence>
<dbReference type="OrthoDB" id="7874861at2"/>
<evidence type="ECO:0000313" key="2">
    <source>
        <dbReference type="EMBL" id="GEN61782.1"/>
    </source>
</evidence>
<accession>A0A511XFP6</accession>
<name>A0A511XFP6_9PROT</name>
<feature type="domain" description="Helix-turn-helix" evidence="1">
    <location>
        <begin position="10"/>
        <end position="57"/>
    </location>
</feature>
<dbReference type="RefSeq" id="WP_146884673.1">
    <property type="nucleotide sequence ID" value="NZ_BJYG01000001.1"/>
</dbReference>
<gene>
    <name evidence="2" type="ORF">AOE01nite_00060</name>
</gene>
<evidence type="ECO:0000313" key="3">
    <source>
        <dbReference type="Proteomes" id="UP000321746"/>
    </source>
</evidence>
<protein>
    <recommendedName>
        <fullName evidence="1">Helix-turn-helix domain-containing protein</fullName>
    </recommendedName>
</protein>
<comment type="caution">
    <text evidence="2">The sequence shown here is derived from an EMBL/GenBank/DDBJ whole genome shotgun (WGS) entry which is preliminary data.</text>
</comment>
<dbReference type="Proteomes" id="UP000321746">
    <property type="component" value="Unassembled WGS sequence"/>
</dbReference>
<keyword evidence="3" id="KW-1185">Reference proteome</keyword>
<organism evidence="2 3">
    <name type="scientific">Acetobacter oeni</name>
    <dbReference type="NCBI Taxonomy" id="304077"/>
    <lineage>
        <taxon>Bacteria</taxon>
        <taxon>Pseudomonadati</taxon>
        <taxon>Pseudomonadota</taxon>
        <taxon>Alphaproteobacteria</taxon>
        <taxon>Acetobacterales</taxon>
        <taxon>Acetobacteraceae</taxon>
        <taxon>Acetobacter</taxon>
    </lineage>
</organism>
<dbReference type="Pfam" id="PF12728">
    <property type="entry name" value="HTH_17"/>
    <property type="match status" value="1"/>
</dbReference>
<reference evidence="2 3" key="1">
    <citation type="submission" date="2019-07" db="EMBL/GenBank/DDBJ databases">
        <title>Whole genome shotgun sequence of Acetobacter oeni NBRC 105207.</title>
        <authorList>
            <person name="Hosoyama A."/>
            <person name="Uohara A."/>
            <person name="Ohji S."/>
            <person name="Ichikawa N."/>
        </authorList>
    </citation>
    <scope>NUCLEOTIDE SEQUENCE [LARGE SCALE GENOMIC DNA]</scope>
    <source>
        <strain evidence="2 3">NBRC 105207</strain>
    </source>
</reference>
<dbReference type="AlphaFoldDB" id="A0A511XFP6"/>
<dbReference type="InterPro" id="IPR041657">
    <property type="entry name" value="HTH_17"/>
</dbReference>